<dbReference type="AlphaFoldDB" id="A0A060CF12"/>
<name>A0A060CF12_9BACT</name>
<accession>A0A060CF12</accession>
<feature type="domain" description="Glycoside hydrolase family 2 immunoglobulin-like beta-sandwich" evidence="2">
    <location>
        <begin position="11"/>
        <end position="55"/>
    </location>
</feature>
<proteinExistence type="inferred from homology"/>
<comment type="similarity">
    <text evidence="1">Belongs to the glycosyl hydrolase 2 family.</text>
</comment>
<reference evidence="3" key="1">
    <citation type="journal article" date="2013" name="Environ. Microbiol.">
        <title>Seasonally variable intestinal metagenomes of the red palm weevil (Rhynchophorus ferrugineus).</title>
        <authorList>
            <person name="Jia S."/>
            <person name="Zhang X."/>
            <person name="Zhang G."/>
            <person name="Yin A."/>
            <person name="Zhang S."/>
            <person name="Li F."/>
            <person name="Wang L."/>
            <person name="Zhao D."/>
            <person name="Yun Q."/>
            <person name="Tala"/>
            <person name="Wang J."/>
            <person name="Sun G."/>
            <person name="Baabdullah M."/>
            <person name="Yu X."/>
            <person name="Hu S."/>
            <person name="Al-Mssallem I.S."/>
            <person name="Yu J."/>
        </authorList>
    </citation>
    <scope>NUCLEOTIDE SEQUENCE</scope>
</reference>
<evidence type="ECO:0000256" key="1">
    <source>
        <dbReference type="ARBA" id="ARBA00007401"/>
    </source>
</evidence>
<evidence type="ECO:0000313" key="3">
    <source>
        <dbReference type="EMBL" id="AIA91331.1"/>
    </source>
</evidence>
<dbReference type="InterPro" id="IPR013783">
    <property type="entry name" value="Ig-like_fold"/>
</dbReference>
<dbReference type="PANTHER" id="PTHR43536:SF1">
    <property type="entry name" value="MANNOSYLGLYCOPROTEIN ENDO-BETA-MANNOSIDASE"/>
    <property type="match status" value="1"/>
</dbReference>
<organism evidence="3">
    <name type="scientific">uncultured Dictyoglomus sp</name>
    <dbReference type="NCBI Taxonomy" id="221213"/>
    <lineage>
        <taxon>Bacteria</taxon>
        <taxon>Pseudomonadati</taxon>
        <taxon>Dictyoglomota</taxon>
        <taxon>Dictyoglomia</taxon>
        <taxon>Dictyoglomales</taxon>
        <taxon>Dictyoglomaceae</taxon>
        <taxon>Dictyoglomus</taxon>
        <taxon>environmental samples</taxon>
    </lineage>
</organism>
<dbReference type="InterPro" id="IPR043534">
    <property type="entry name" value="EBDG/EBM"/>
</dbReference>
<sequence length="71" mass="8280">TIRLDSLLGDELTIKNPKLWWPNGLGKPNLYQTTLSIKSSKGQLLDRIHRSFGIRKIETYVDDLDVRHYKI</sequence>
<dbReference type="PANTHER" id="PTHR43536">
    <property type="entry name" value="MANNOSYLGLYCOPROTEIN ENDO-BETA-MANNOSIDASE"/>
    <property type="match status" value="1"/>
</dbReference>
<feature type="non-terminal residue" evidence="3">
    <location>
        <position position="71"/>
    </location>
</feature>
<feature type="non-terminal residue" evidence="3">
    <location>
        <position position="1"/>
    </location>
</feature>
<dbReference type="Gene3D" id="2.60.40.10">
    <property type="entry name" value="Immunoglobulins"/>
    <property type="match status" value="1"/>
</dbReference>
<dbReference type="GO" id="GO:0005975">
    <property type="term" value="P:carbohydrate metabolic process"/>
    <property type="evidence" value="ECO:0007669"/>
    <property type="project" value="InterPro"/>
</dbReference>
<dbReference type="SUPFAM" id="SSF49303">
    <property type="entry name" value="beta-Galactosidase/glucuronidase domain"/>
    <property type="match status" value="1"/>
</dbReference>
<evidence type="ECO:0000259" key="2">
    <source>
        <dbReference type="Pfam" id="PF00703"/>
    </source>
</evidence>
<dbReference type="InterPro" id="IPR006102">
    <property type="entry name" value="Ig-like_GH2"/>
</dbReference>
<dbReference type="EMBL" id="KF124018">
    <property type="protein sequence ID" value="AIA91331.1"/>
    <property type="molecule type" value="Genomic_DNA"/>
</dbReference>
<dbReference type="GO" id="GO:0004553">
    <property type="term" value="F:hydrolase activity, hydrolyzing O-glycosyl compounds"/>
    <property type="evidence" value="ECO:0007669"/>
    <property type="project" value="InterPro"/>
</dbReference>
<dbReference type="InterPro" id="IPR036156">
    <property type="entry name" value="Beta-gal/glucu_dom_sf"/>
</dbReference>
<protein>
    <submittedName>
        <fullName evidence="3">CAZy families GH2 protein</fullName>
    </submittedName>
</protein>
<dbReference type="Pfam" id="PF00703">
    <property type="entry name" value="Glyco_hydro_2"/>
    <property type="match status" value="1"/>
</dbReference>